<keyword evidence="18" id="KW-0732">Signal</keyword>
<evidence type="ECO:0000256" key="3">
    <source>
        <dbReference type="ARBA" id="ARBA00004922"/>
    </source>
</evidence>
<reference evidence="20 21" key="1">
    <citation type="submission" date="2016-02" db="EMBL/GenBank/DDBJ databases">
        <title>Genome analysis of coral dinoflagellate symbionts highlights evolutionary adaptations to a symbiotic lifestyle.</title>
        <authorList>
            <person name="Aranda M."/>
            <person name="Li Y."/>
            <person name="Liew Y.J."/>
            <person name="Baumgarten S."/>
            <person name="Simakov O."/>
            <person name="Wilson M."/>
            <person name="Piel J."/>
            <person name="Ashoor H."/>
            <person name="Bougouffa S."/>
            <person name="Bajic V.B."/>
            <person name="Ryu T."/>
            <person name="Ravasi T."/>
            <person name="Bayer T."/>
            <person name="Micklem G."/>
            <person name="Kim H."/>
            <person name="Bhak J."/>
            <person name="Lajeunesse T.C."/>
            <person name="Voolstra C.R."/>
        </authorList>
    </citation>
    <scope>NUCLEOTIDE SEQUENCE [LARGE SCALE GENOMIC DNA]</scope>
    <source>
        <strain evidence="20 21">CCMP2467</strain>
    </source>
</reference>
<evidence type="ECO:0000256" key="17">
    <source>
        <dbReference type="SAM" id="MobiDB-lite"/>
    </source>
</evidence>
<proteinExistence type="inferred from homology"/>
<feature type="signal peptide" evidence="18">
    <location>
        <begin position="1"/>
        <end position="29"/>
    </location>
</feature>
<dbReference type="InterPro" id="IPR004139">
    <property type="entry name" value="Glyco_trans_13"/>
</dbReference>
<keyword evidence="8" id="KW-0479">Metal-binding</keyword>
<dbReference type="EC" id="2.4.1.101" evidence="14"/>
<evidence type="ECO:0000259" key="19">
    <source>
        <dbReference type="Pfam" id="PF03457"/>
    </source>
</evidence>
<dbReference type="PANTHER" id="PTHR10468:SF0">
    <property type="entry name" value="ALPHA-1,3-MANNOSYL-GLYCOPROTEIN 2-BETA-N-ACETYLGLUCOSAMINYLTRANSFERASE"/>
    <property type="match status" value="1"/>
</dbReference>
<dbReference type="Pfam" id="PF03071">
    <property type="entry name" value="GNT-I"/>
    <property type="match status" value="1"/>
</dbReference>
<dbReference type="InterPro" id="IPR005114">
    <property type="entry name" value="Helicase_assoc"/>
</dbReference>
<evidence type="ECO:0000256" key="12">
    <source>
        <dbReference type="ARBA" id="ARBA00023136"/>
    </source>
</evidence>
<dbReference type="Proteomes" id="UP000186817">
    <property type="component" value="Unassembled WGS sequence"/>
</dbReference>
<comment type="cofactor">
    <cofactor evidence="1">
        <name>Mn(2+)</name>
        <dbReference type="ChEBI" id="CHEBI:29035"/>
    </cofactor>
</comment>
<dbReference type="EMBL" id="LSRX01000425">
    <property type="protein sequence ID" value="OLP97662.1"/>
    <property type="molecule type" value="Genomic_DNA"/>
</dbReference>
<keyword evidence="6 20" id="KW-0808">Transferase</keyword>
<feature type="domain" description="Helicase-associated" evidence="19">
    <location>
        <begin position="1168"/>
        <end position="1228"/>
    </location>
</feature>
<organism evidence="20 21">
    <name type="scientific">Symbiodinium microadriaticum</name>
    <name type="common">Dinoflagellate</name>
    <name type="synonym">Zooxanthella microadriatica</name>
    <dbReference type="NCBI Taxonomy" id="2951"/>
    <lineage>
        <taxon>Eukaryota</taxon>
        <taxon>Sar</taxon>
        <taxon>Alveolata</taxon>
        <taxon>Dinophyceae</taxon>
        <taxon>Suessiales</taxon>
        <taxon>Symbiodiniaceae</taxon>
        <taxon>Symbiodinium</taxon>
    </lineage>
</organism>
<evidence type="ECO:0000256" key="9">
    <source>
        <dbReference type="ARBA" id="ARBA00022968"/>
    </source>
</evidence>
<keyword evidence="5 20" id="KW-0328">Glycosyltransferase</keyword>
<evidence type="ECO:0000256" key="8">
    <source>
        <dbReference type="ARBA" id="ARBA00022723"/>
    </source>
</evidence>
<dbReference type="PANTHER" id="PTHR10468">
    <property type="entry name" value="PROTEIN O-LINKED-MANNOSE BETA-1,2-N-ACETYLGLUCOSAMINYLTRANSFERASE 1/ALPHA-1,3-MANNOSYL-GLYCOPROTEIN 2-BETA-N-ACETYLGLUCOSAMINYLTRANSFERASE"/>
    <property type="match status" value="1"/>
</dbReference>
<evidence type="ECO:0000256" key="15">
    <source>
        <dbReference type="ARBA" id="ARBA00041712"/>
    </source>
</evidence>
<comment type="catalytic activity">
    <reaction evidence="16">
        <text>N(4)-(alpha-D-Man-(1-&gt;3)-[alpha-D-Man-(1-&gt;3)-[alpha-D-Man-(1-&gt;6)]-alpha-D-Man-(1-&gt;6)]-beta-D-Man-(1-&gt;4)-beta-D-GlcNAc-(1-&gt;4)-beta-D-GlcNAc)-L-asparaginyl-[protein] (N-glucan mannose isomer 5A1,2) + UDP-N-acetyl-alpha-D-glucosamine = N(4)-{beta-D-GlcNAc-(1-&gt;2)-alpha-D-Man-(1-&gt;3)-[alpha-D-Man-(1-&gt;3)-[alpha-D-Man-(1-&gt;6)]-alpha-D-Man-(1-&gt;6)]-beta-D-Man-(1-&gt;4)-beta-D-GlcNAc-(1-&gt;4)-beta-D-GlcNAc}-L-asparaginyl-[protein] + UDP + H(+)</text>
        <dbReference type="Rhea" id="RHEA:11456"/>
        <dbReference type="Rhea" id="RHEA-COMP:14367"/>
        <dbReference type="Rhea" id="RHEA-COMP:14368"/>
        <dbReference type="ChEBI" id="CHEBI:15378"/>
        <dbReference type="ChEBI" id="CHEBI:57705"/>
        <dbReference type="ChEBI" id="CHEBI:58223"/>
        <dbReference type="ChEBI" id="CHEBI:59087"/>
        <dbReference type="ChEBI" id="CHEBI:60625"/>
        <dbReference type="EC" id="2.4.1.101"/>
    </reaction>
</comment>
<evidence type="ECO:0000256" key="11">
    <source>
        <dbReference type="ARBA" id="ARBA00023034"/>
    </source>
</evidence>
<dbReference type="Gene3D" id="3.90.550.10">
    <property type="entry name" value="Spore Coat Polysaccharide Biosynthesis Protein SpsA, Chain A"/>
    <property type="match status" value="1"/>
</dbReference>
<keyword evidence="13" id="KW-0464">Manganese</keyword>
<comment type="caution">
    <text evidence="20">The sequence shown here is derived from an EMBL/GenBank/DDBJ whole genome shotgun (WGS) entry which is preliminary data.</text>
</comment>
<dbReference type="SUPFAM" id="SSF53448">
    <property type="entry name" value="Nucleotide-diphospho-sugar transferases"/>
    <property type="match status" value="1"/>
</dbReference>
<evidence type="ECO:0000256" key="4">
    <source>
        <dbReference type="ARBA" id="ARBA00006492"/>
    </source>
</evidence>
<evidence type="ECO:0000256" key="5">
    <source>
        <dbReference type="ARBA" id="ARBA00022676"/>
    </source>
</evidence>
<sequence length="1378" mass="154206">MLMPVLVAMSLSTLLGVPATLWHLQKADAESGSRFTAKLRRRDRGDVEARFAESMQTMWPLQALDDSDVPSTADIAKQLDAMEKEQRQALRRLTTSEMPAGRIKSASSERSTQRPLEPAERSRGGCAWQEHPGKYLGELLNSGDTERSLPEAQDACAAAGDSCAGVTCSSLQRCSARRGFPYLAQTPPNSPPEVSYTKACSATRPREVSTSWVMQPPRSPVSREPLRPDELVIVVIAHNRPDCLERCLAALAQLDEIQNFRIAVSLDDQSSFGNMEAAVRKAAPNLKVDVWHKSKLAGDRAPLQSKTAVSKISEHFRFALAESFERQQFEFAIFLENDLLVSPDFLWLFRAAAWLLLEDPTLFCVSAWNDNGFPGLVNNESKLFRTDYFPGLGWMIHKSTWLGVLKEEWPRFPSTGRGLNQECIDPGNWELKLKLCAKTKFEDENRTHHFDTRGTNVKAGTPLAKKLNGMPSSRLQPKSLGDLGYLLQDSYEAEIRQSLHQAEVIGPDRLMALNPHKAYVLPYFRRDYKKLAQKLQLTEAQPRAAHRGVISTRDPTSGARVYLADRMKSQGLLPDAERAEPHLLRRIEKAQPGESCANMCARIGMHCVDLELEFINNCAALKRVFPCEEGCGHQVGQEIPCYVHDISKDTGKQCLVTEVVLTFRSTAITIRISRAALSRCSEPHRWPGAGMSRHRCRDAPNRTWQFQRLLAVIAALSWSRIQNTFIGKGLDGPGLSPVARRLAGRPSLRDQQTRWAGTLTETLLDQSADPGQDDPHERVWAQAAEAAISALEEANASTILMPSGAGELQVSLKILHTYLGLNGRPSFFRAALALPNPLVRQARRLYKEHFAEVTVLDLSDPSVRKREVIEALRRNSSLVLLCPYGHIMKLGLAILESKIKQPLDIMTFANAHVMRAGGFHALAAQEDLIPARRRVFLSSRHLFGMAPGALLAPGQEPGFPEEAPPSKFGPEVYRLTHEDAERLRLTVPIGLQIIRSTNVTDVAQELADLHLQLGIKSIHIVPDQPRLSAALAHLLEAQTDGGCTVTTGANQPEASIDAILVAGSSPNYVHLAQEFPRLARWRSRKSRGSIIVAGAAKNHASAVWMAFAIEDQRAEEALQRTSVEFGRKDRRLKWDELPFELRSLVNEGNARKQAEIAIARGVETLGDPWDMWLGRLLAYRDRHNRVNVRFLATQFGHELGAWMQKQRQQWESGALKDHKVARLKGLGVMLDPDTETFAQGLSELRMYVAQHRKRTVPAFHITGSGFQLGAWVLEQRTKQRRGKLSLQRQQLLKEAFFLWQPAEAPASMFMHPEDPEASEVTHAIEAELRSLRWQPISQRRTIFRSFVLRHHPDISDSQYANDAIRFLSDVKDWFLAGH</sequence>
<feature type="chain" id="PRO_5012118846" description="alpha-1,3-mannosyl-glycoprotein 2-beta-N-acetylglucosaminyltransferase" evidence="18">
    <location>
        <begin position="30"/>
        <end position="1378"/>
    </location>
</feature>
<keyword evidence="9" id="KW-0735">Signal-anchor</keyword>
<keyword evidence="10" id="KW-1133">Transmembrane helix</keyword>
<dbReference type="GO" id="GO:0046872">
    <property type="term" value="F:metal ion binding"/>
    <property type="evidence" value="ECO:0007669"/>
    <property type="project" value="UniProtKB-KW"/>
</dbReference>
<evidence type="ECO:0000256" key="6">
    <source>
        <dbReference type="ARBA" id="ARBA00022679"/>
    </source>
</evidence>
<dbReference type="GO" id="GO:0000139">
    <property type="term" value="C:Golgi membrane"/>
    <property type="evidence" value="ECO:0007669"/>
    <property type="project" value="UniProtKB-SubCell"/>
</dbReference>
<evidence type="ECO:0000313" key="20">
    <source>
        <dbReference type="EMBL" id="OLP97662.1"/>
    </source>
</evidence>
<evidence type="ECO:0000313" key="21">
    <source>
        <dbReference type="Proteomes" id="UP000186817"/>
    </source>
</evidence>
<name>A0A1Q9DR68_SYMMI</name>
<keyword evidence="11" id="KW-0333">Golgi apparatus</keyword>
<accession>A0A1Q9DR68</accession>
<evidence type="ECO:0000256" key="7">
    <source>
        <dbReference type="ARBA" id="ARBA00022692"/>
    </source>
</evidence>
<comment type="similarity">
    <text evidence="4">Belongs to the glycosyltransferase 13 family.</text>
</comment>
<dbReference type="UniPathway" id="UPA00378"/>
<feature type="region of interest" description="Disordered" evidence="17">
    <location>
        <begin position="91"/>
        <end position="128"/>
    </location>
</feature>
<evidence type="ECO:0000256" key="13">
    <source>
        <dbReference type="ARBA" id="ARBA00023211"/>
    </source>
</evidence>
<feature type="compositionally biased region" description="Polar residues" evidence="17">
    <location>
        <begin position="105"/>
        <end position="114"/>
    </location>
</feature>
<dbReference type="OrthoDB" id="426914at2759"/>
<dbReference type="InterPro" id="IPR052261">
    <property type="entry name" value="Glycosyltransferase_13"/>
</dbReference>
<evidence type="ECO:0000256" key="1">
    <source>
        <dbReference type="ARBA" id="ARBA00001936"/>
    </source>
</evidence>
<keyword evidence="7" id="KW-0812">Transmembrane</keyword>
<dbReference type="Pfam" id="PF03457">
    <property type="entry name" value="HA"/>
    <property type="match status" value="2"/>
</dbReference>
<evidence type="ECO:0000256" key="14">
    <source>
        <dbReference type="ARBA" id="ARBA00038949"/>
    </source>
</evidence>
<dbReference type="Gene3D" id="6.10.140.530">
    <property type="match status" value="2"/>
</dbReference>
<evidence type="ECO:0000256" key="18">
    <source>
        <dbReference type="SAM" id="SignalP"/>
    </source>
</evidence>
<protein>
    <recommendedName>
        <fullName evidence="14">alpha-1,3-mannosyl-glycoprotein 2-beta-N-acetylglucosaminyltransferase</fullName>
        <ecNumber evidence="14">2.4.1.101</ecNumber>
    </recommendedName>
    <alternativeName>
        <fullName evidence="15">N-glycosyl-oligosaccharide-glycoprotein N-acetylglucosaminyltransferase I</fullName>
    </alternativeName>
</protein>
<dbReference type="GO" id="GO:0003827">
    <property type="term" value="F:alpha-1,3-mannosylglycoprotein 2-beta-N-acetylglucosaminyltransferase activity"/>
    <property type="evidence" value="ECO:0007669"/>
    <property type="project" value="UniProtKB-EC"/>
</dbReference>
<evidence type="ECO:0000256" key="16">
    <source>
        <dbReference type="ARBA" id="ARBA00049421"/>
    </source>
</evidence>
<feature type="domain" description="Helicase-associated" evidence="19">
    <location>
        <begin position="1234"/>
        <end position="1294"/>
    </location>
</feature>
<evidence type="ECO:0000256" key="10">
    <source>
        <dbReference type="ARBA" id="ARBA00022989"/>
    </source>
</evidence>
<comment type="pathway">
    <text evidence="3">Protein modification; protein glycosylation.</text>
</comment>
<gene>
    <name evidence="20" type="primary">Mgat1</name>
    <name evidence="20" type="ORF">AK812_SmicGene19984</name>
</gene>
<comment type="subcellular location">
    <subcellularLocation>
        <location evidence="2">Golgi apparatus membrane</location>
        <topology evidence="2">Single-pass type II membrane protein</topology>
    </subcellularLocation>
</comment>
<dbReference type="InterPro" id="IPR029044">
    <property type="entry name" value="Nucleotide-diphossugar_trans"/>
</dbReference>
<keyword evidence="21" id="KW-1185">Reference proteome</keyword>
<keyword evidence="12" id="KW-0472">Membrane</keyword>
<evidence type="ECO:0000256" key="2">
    <source>
        <dbReference type="ARBA" id="ARBA00004323"/>
    </source>
</evidence>